<evidence type="ECO:0000256" key="1">
    <source>
        <dbReference type="SAM" id="MobiDB-lite"/>
    </source>
</evidence>
<feature type="region of interest" description="Disordered" evidence="1">
    <location>
        <begin position="503"/>
        <end position="557"/>
    </location>
</feature>
<feature type="compositionally biased region" description="Pro residues" evidence="1">
    <location>
        <begin position="507"/>
        <end position="522"/>
    </location>
</feature>
<protein>
    <recommendedName>
        <fullName evidence="2">Protein kinase domain-containing protein</fullName>
    </recommendedName>
</protein>
<dbReference type="Pfam" id="PF07714">
    <property type="entry name" value="PK_Tyr_Ser-Thr"/>
    <property type="match status" value="1"/>
</dbReference>
<dbReference type="InterPro" id="IPR001245">
    <property type="entry name" value="Ser-Thr/Tyr_kinase_cat_dom"/>
</dbReference>
<accession>A0A1Q9F102</accession>
<dbReference type="InterPro" id="IPR011009">
    <property type="entry name" value="Kinase-like_dom_sf"/>
</dbReference>
<keyword evidence="4" id="KW-1185">Reference proteome</keyword>
<dbReference type="InterPro" id="IPR000719">
    <property type="entry name" value="Prot_kinase_dom"/>
</dbReference>
<gene>
    <name evidence="3" type="ORF">AK812_SmicGene2720</name>
</gene>
<evidence type="ECO:0000313" key="3">
    <source>
        <dbReference type="EMBL" id="OLQ13331.1"/>
    </source>
</evidence>
<dbReference type="SUPFAM" id="SSF56112">
    <property type="entry name" value="Protein kinase-like (PK-like)"/>
    <property type="match status" value="1"/>
</dbReference>
<dbReference type="Gene3D" id="1.10.510.10">
    <property type="entry name" value="Transferase(Phosphotransferase) domain 1"/>
    <property type="match status" value="1"/>
</dbReference>
<organism evidence="3 4">
    <name type="scientific">Symbiodinium microadriaticum</name>
    <name type="common">Dinoflagellate</name>
    <name type="synonym">Zooxanthella microadriatica</name>
    <dbReference type="NCBI Taxonomy" id="2951"/>
    <lineage>
        <taxon>Eukaryota</taxon>
        <taxon>Sar</taxon>
        <taxon>Alveolata</taxon>
        <taxon>Dinophyceae</taxon>
        <taxon>Suessiales</taxon>
        <taxon>Symbiodiniaceae</taxon>
        <taxon>Symbiodinium</taxon>
    </lineage>
</organism>
<feature type="region of interest" description="Disordered" evidence="1">
    <location>
        <begin position="571"/>
        <end position="631"/>
    </location>
</feature>
<dbReference type="AlphaFoldDB" id="A0A1Q9F102"/>
<sequence length="715" mass="76486">MNLLLTKHHDVKVADFGISRMLAEADDYNMTGGIGTTRWMAPEVMRHRCYDEKVDIYAFGLIVYFMSSGRIPFHHLGLACQSLREQFRHGGEPRPLASECSPRLRPLMEAAWHVDPTRRPTAEELSEDLRHVVQDPDKQSLSRGTAGSAENELPWPWVVQKRPKEGGYRFVNEQCIPAVWSWYHPMQELHRRLVQLLKEAFDGECWNYSRMRSSLEGLVAELLNGEIPGLKEVGTWYKTPQGCYAPVSAGPSSYLRREDPRLEADLPLQDVWLLAAPVAERVLMSAPGRPCTWDDMAAQHDEIQSQEALAPTRAVEAGWASSRPLPGPPAVEPIVTEAEVARTSQSPIPGQMPPPDGKSLAAVEPVATEAKVRSRLEPSAAPESADVKEICSLLRATMEAFSGLAEKLSPQEPGGPQPQLKKDRLRETPQMSGLHSIGLSPELRRGASAWAAEGNAVVASRDFTCRPREPHAAQVLQVLHEEAPLGPLVRVEVFQPAAARVIAAPGPSQPPPFDGPDSPGPPGANEGSLPEPASGERPSEHSGSGDGRGDSPPAGSARIHLMCKFTGDTNRVCHPRPSPQPGDRPCVHPGNGKGDSPPSGGPGLIATKPGPKAPCESTDAPPAAEEPAAVGEKPAASVAGAAVIVAAPGAVDVLASSPKAKVKLRIQAADMARGSPKAVSEGSAAGLLPGACVEAWPSAGGGHRSLDSRYHHLFL</sequence>
<evidence type="ECO:0000313" key="4">
    <source>
        <dbReference type="Proteomes" id="UP000186817"/>
    </source>
</evidence>
<dbReference type="GO" id="GO:0005524">
    <property type="term" value="F:ATP binding"/>
    <property type="evidence" value="ECO:0007669"/>
    <property type="project" value="InterPro"/>
</dbReference>
<proteinExistence type="predicted"/>
<evidence type="ECO:0000259" key="2">
    <source>
        <dbReference type="PROSITE" id="PS50011"/>
    </source>
</evidence>
<dbReference type="PANTHER" id="PTHR44329">
    <property type="entry name" value="SERINE/THREONINE-PROTEIN KINASE TNNI3K-RELATED"/>
    <property type="match status" value="1"/>
</dbReference>
<feature type="compositionally biased region" description="Low complexity" evidence="1">
    <location>
        <begin position="620"/>
        <end position="631"/>
    </location>
</feature>
<dbReference type="EMBL" id="LSRX01000030">
    <property type="protein sequence ID" value="OLQ13331.1"/>
    <property type="molecule type" value="Genomic_DNA"/>
</dbReference>
<reference evidence="3 4" key="1">
    <citation type="submission" date="2016-02" db="EMBL/GenBank/DDBJ databases">
        <title>Genome analysis of coral dinoflagellate symbionts highlights evolutionary adaptations to a symbiotic lifestyle.</title>
        <authorList>
            <person name="Aranda M."/>
            <person name="Li Y."/>
            <person name="Liew Y.J."/>
            <person name="Baumgarten S."/>
            <person name="Simakov O."/>
            <person name="Wilson M."/>
            <person name="Piel J."/>
            <person name="Ashoor H."/>
            <person name="Bougouffa S."/>
            <person name="Bajic V.B."/>
            <person name="Ryu T."/>
            <person name="Ravasi T."/>
            <person name="Bayer T."/>
            <person name="Micklem G."/>
            <person name="Kim H."/>
            <person name="Bhak J."/>
            <person name="Lajeunesse T.C."/>
            <person name="Voolstra C.R."/>
        </authorList>
    </citation>
    <scope>NUCLEOTIDE SEQUENCE [LARGE SCALE GENOMIC DNA]</scope>
    <source>
        <strain evidence="3 4">CCMP2467</strain>
    </source>
</reference>
<comment type="caution">
    <text evidence="3">The sequence shown here is derived from an EMBL/GenBank/DDBJ whole genome shotgun (WGS) entry which is preliminary data.</text>
</comment>
<dbReference type="Proteomes" id="UP000186817">
    <property type="component" value="Unassembled WGS sequence"/>
</dbReference>
<dbReference type="InterPro" id="IPR051681">
    <property type="entry name" value="Ser/Thr_Kinases-Pseudokinases"/>
</dbReference>
<feature type="domain" description="Protein kinase" evidence="2">
    <location>
        <begin position="1"/>
        <end position="134"/>
    </location>
</feature>
<dbReference type="PROSITE" id="PS50011">
    <property type="entry name" value="PROTEIN_KINASE_DOM"/>
    <property type="match status" value="1"/>
</dbReference>
<dbReference type="GO" id="GO:0004674">
    <property type="term" value="F:protein serine/threonine kinase activity"/>
    <property type="evidence" value="ECO:0007669"/>
    <property type="project" value="TreeGrafter"/>
</dbReference>
<name>A0A1Q9F102_SYMMI</name>
<dbReference type="OrthoDB" id="4062651at2759"/>